<organism evidence="5 6">
    <name type="scientific">Naganishia liquefaciens</name>
    <dbReference type="NCBI Taxonomy" id="104408"/>
    <lineage>
        <taxon>Eukaryota</taxon>
        <taxon>Fungi</taxon>
        <taxon>Dikarya</taxon>
        <taxon>Basidiomycota</taxon>
        <taxon>Agaricomycotina</taxon>
        <taxon>Tremellomycetes</taxon>
        <taxon>Filobasidiales</taxon>
        <taxon>Filobasidiaceae</taxon>
        <taxon>Naganishia</taxon>
    </lineage>
</organism>
<feature type="coiled-coil region" evidence="1">
    <location>
        <begin position="765"/>
        <end position="792"/>
    </location>
</feature>
<dbReference type="GO" id="GO:0000339">
    <property type="term" value="F:RNA cap binding"/>
    <property type="evidence" value="ECO:0007669"/>
    <property type="project" value="InterPro"/>
</dbReference>
<dbReference type="InterPro" id="IPR027159">
    <property type="entry name" value="CBP80"/>
</dbReference>
<dbReference type="Pfam" id="PF09090">
    <property type="entry name" value="MIF4G_like_2"/>
    <property type="match status" value="1"/>
</dbReference>
<dbReference type="AlphaFoldDB" id="A0A8H3YCN9"/>
<evidence type="ECO:0000313" key="6">
    <source>
        <dbReference type="Proteomes" id="UP000620104"/>
    </source>
</evidence>
<reference evidence="5" key="1">
    <citation type="submission" date="2020-07" db="EMBL/GenBank/DDBJ databases">
        <title>Draft Genome Sequence of a Deep-Sea Yeast, Naganishia (Cryptococcus) liquefaciens strain N6.</title>
        <authorList>
            <person name="Han Y.W."/>
            <person name="Kajitani R."/>
            <person name="Morimoto H."/>
            <person name="Parhat M."/>
            <person name="Tsubouchi H."/>
            <person name="Bakenova O."/>
            <person name="Ogata M."/>
            <person name="Argunhan B."/>
            <person name="Aoki R."/>
            <person name="Kajiwara S."/>
            <person name="Itoh T."/>
            <person name="Iwasaki H."/>
        </authorList>
    </citation>
    <scope>NUCLEOTIDE SEQUENCE</scope>
    <source>
        <strain evidence="5">N6</strain>
    </source>
</reference>
<feature type="coiled-coil region" evidence="1">
    <location>
        <begin position="816"/>
        <end position="843"/>
    </location>
</feature>
<name>A0A8H3YCN9_9TREE</name>
<evidence type="ECO:0008006" key="7">
    <source>
        <dbReference type="Google" id="ProtNLM"/>
    </source>
</evidence>
<dbReference type="GO" id="GO:0006406">
    <property type="term" value="P:mRNA export from nucleus"/>
    <property type="evidence" value="ECO:0007669"/>
    <property type="project" value="InterPro"/>
</dbReference>
<dbReference type="PANTHER" id="PTHR12412:SF2">
    <property type="entry name" value="NUCLEAR CAP-BINDING PROTEIN SUBUNIT 1"/>
    <property type="match status" value="1"/>
</dbReference>
<dbReference type="InterPro" id="IPR016024">
    <property type="entry name" value="ARM-type_fold"/>
</dbReference>
<keyword evidence="6" id="KW-1185">Reference proteome</keyword>
<feature type="domain" description="MIF4G-like type 1" evidence="3">
    <location>
        <begin position="388"/>
        <end position="581"/>
    </location>
</feature>
<comment type="caution">
    <text evidence="5">The sequence shown here is derived from an EMBL/GenBank/DDBJ whole genome shotgun (WGS) entry which is preliminary data.</text>
</comment>
<evidence type="ECO:0000256" key="1">
    <source>
        <dbReference type="SAM" id="Coils"/>
    </source>
</evidence>
<dbReference type="PANTHER" id="PTHR12412">
    <property type="entry name" value="CAP BINDING PROTEIN"/>
    <property type="match status" value="1"/>
</dbReference>
<evidence type="ECO:0000256" key="2">
    <source>
        <dbReference type="SAM" id="MobiDB-lite"/>
    </source>
</evidence>
<dbReference type="InterPro" id="IPR015174">
    <property type="entry name" value="MIF4G-like_typ-2"/>
</dbReference>
<dbReference type="GO" id="GO:0003729">
    <property type="term" value="F:mRNA binding"/>
    <property type="evidence" value="ECO:0007669"/>
    <property type="project" value="TreeGrafter"/>
</dbReference>
<evidence type="ECO:0000259" key="3">
    <source>
        <dbReference type="Pfam" id="PF09088"/>
    </source>
</evidence>
<sequence length="956" mass="108063">MSYGGYNRGGGWGRGGYGGGGGGFRGGRRDGGSGAMPMRGYPEDTERKLRGYLVRLADQDDFHVANDLPALAHAIKRDWADGSQGVFEGFAIGVTEQPHKLPYYSALLMVLTHNQYLLDEPFHKNGAETNAAASREDGDAVSLDVKPDVDVKMEDAADSREEPKEVEEDLNRRISWLVIQDMNDRFGKWLAERHWLKVRLCLQFFAQLVNLGLVAAPSFTSILQTFTTALSEDNISVLRAERFIRLITAALLRAGPGYYEKEKESIQVLIMVVQEFAQQRDDGMRAIRDAVFLPRDLVDKRTPERDQIDHCSAVLQRAQEDGFPVPRFLPDPSKRLRPEGEPPVKQFEMSPISITEGETDIPGPEDTEGWIGTLNAEKHVGLTDGRVPNMDDPEGWVMTFLIIDIIHVYEVNRIECAKLLTTLTNFVLPDAFRDAPPRPAPGTAEELPEPVYGEWVLPSTIISTLLGILVRLPVPSHKAIYLVALTRELCLIDRSGMAYPIGQAVRKLYTRIGTGIDIEITRRLADWFSMHLSNFDFSWIWKEWVLDMDLPLTHPKRAFMHRLIEMEIRLAYHDRIMESLPPAMQLTEDVYAPALQPTDPLFPYESKDHEHYSIAAELLGMMNRKESAEAVLQKVRDLAGLTAPDQPIPSAHRYVAMMCILHLGARSFSHFLNAIERYQQLIFALGRDKSEKRDLLMAVHDFWRYNSQMKVIVIDKYLQYGVVEASDVVSLLFGELSKPAVHEEGHPLPTVWTNYYAWEVLRMVIDKSQGRIASIERRVADLEATELEARNRRDALRTTEVTEAERETVAPVVAETAEDSSQLQDLKSRREQLKKEYSTLLYQVTASFVQSLVPETYNGPFVTESAAHLQNIGELPTLDKDMDTSVWDVLARLGWYREFVRLHGKRISTVAAEVIDRKGVFAEFPTVTEEQLAASDSRTHAAYTVKAIYEQGLQVV</sequence>
<dbReference type="OrthoDB" id="10252707at2759"/>
<dbReference type="InterPro" id="IPR015172">
    <property type="entry name" value="MIF4G-like_typ-1"/>
</dbReference>
<accession>A0A8H3YCN9</accession>
<feature type="domain" description="MIF4G-like type 2" evidence="4">
    <location>
        <begin position="602"/>
        <end position="905"/>
    </location>
</feature>
<dbReference type="GO" id="GO:0005634">
    <property type="term" value="C:nucleus"/>
    <property type="evidence" value="ECO:0007669"/>
    <property type="project" value="TreeGrafter"/>
</dbReference>
<dbReference type="Gene3D" id="1.25.40.180">
    <property type="match status" value="3"/>
</dbReference>
<dbReference type="EMBL" id="BLZA01000007">
    <property type="protein sequence ID" value="GHJ84383.1"/>
    <property type="molecule type" value="Genomic_DNA"/>
</dbReference>
<feature type="compositionally biased region" description="Basic and acidic residues" evidence="2">
    <location>
        <begin position="332"/>
        <end position="342"/>
    </location>
</feature>
<gene>
    <name evidence="5" type="ORF">NliqN6_0785</name>
</gene>
<dbReference type="Pfam" id="PF09088">
    <property type="entry name" value="MIF4G_like"/>
    <property type="match status" value="1"/>
</dbReference>
<keyword evidence="1" id="KW-0175">Coiled coil</keyword>
<evidence type="ECO:0000313" key="5">
    <source>
        <dbReference type="EMBL" id="GHJ84383.1"/>
    </source>
</evidence>
<protein>
    <recommendedName>
        <fullName evidence="7">MIF4G domain-containing protein</fullName>
    </recommendedName>
</protein>
<dbReference type="Proteomes" id="UP000620104">
    <property type="component" value="Unassembled WGS sequence"/>
</dbReference>
<dbReference type="GO" id="GO:0000184">
    <property type="term" value="P:nuclear-transcribed mRNA catabolic process, nonsense-mediated decay"/>
    <property type="evidence" value="ECO:0007669"/>
    <property type="project" value="TreeGrafter"/>
</dbReference>
<feature type="region of interest" description="Disordered" evidence="2">
    <location>
        <begin position="326"/>
        <end position="345"/>
    </location>
</feature>
<evidence type="ECO:0000259" key="4">
    <source>
        <dbReference type="Pfam" id="PF09090"/>
    </source>
</evidence>
<proteinExistence type="predicted"/>
<dbReference type="GO" id="GO:0005846">
    <property type="term" value="C:nuclear cap binding complex"/>
    <property type="evidence" value="ECO:0007669"/>
    <property type="project" value="InterPro"/>
</dbReference>
<dbReference type="SUPFAM" id="SSF48371">
    <property type="entry name" value="ARM repeat"/>
    <property type="match status" value="3"/>
</dbReference>